<accession>A0A6J5KNE4</accession>
<evidence type="ECO:0000313" key="1">
    <source>
        <dbReference type="EMBL" id="CAB4123848.1"/>
    </source>
</evidence>
<gene>
    <name evidence="1" type="ORF">UFOVP46_106</name>
</gene>
<name>A0A6J5KNE4_9CAUD</name>
<reference evidence="1" key="1">
    <citation type="submission" date="2020-04" db="EMBL/GenBank/DDBJ databases">
        <authorList>
            <person name="Chiriac C."/>
            <person name="Salcher M."/>
            <person name="Ghai R."/>
            <person name="Kavagutti S V."/>
        </authorList>
    </citation>
    <scope>NUCLEOTIDE SEQUENCE</scope>
</reference>
<proteinExistence type="predicted"/>
<protein>
    <submittedName>
        <fullName evidence="1">Uncharacterized protein</fullName>
    </submittedName>
</protein>
<organism evidence="1">
    <name type="scientific">uncultured Caudovirales phage</name>
    <dbReference type="NCBI Taxonomy" id="2100421"/>
    <lineage>
        <taxon>Viruses</taxon>
        <taxon>Duplodnaviria</taxon>
        <taxon>Heunggongvirae</taxon>
        <taxon>Uroviricota</taxon>
        <taxon>Caudoviricetes</taxon>
        <taxon>Peduoviridae</taxon>
        <taxon>Maltschvirus</taxon>
        <taxon>Maltschvirus maltsch</taxon>
    </lineage>
</organism>
<sequence>MLPKGSRAVKAVSSGKDKKDLVMSIKALRLAQAQAKKFFGKRLVA</sequence>
<dbReference type="EMBL" id="LR796174">
    <property type="protein sequence ID" value="CAB4123848.1"/>
    <property type="molecule type" value="Genomic_DNA"/>
</dbReference>